<protein>
    <recommendedName>
        <fullName evidence="15">Phenylalanine--tRNA ligase beta subunit</fullName>
        <ecNumber evidence="15">6.1.1.20</ecNumber>
    </recommendedName>
    <alternativeName>
        <fullName evidence="15">Phenylalanyl-tRNA synthetase beta subunit</fullName>
        <shortName evidence="15">PheRS</shortName>
    </alternativeName>
</protein>
<reference evidence="20 21" key="1">
    <citation type="journal article" date="2013" name="Int. J. Syst. Evol. Microbiol.">
        <title>Ilumatobacter nonamiense sp. nov. and Ilumatobacter coccineum sp. nov., isolated from seashore sand.</title>
        <authorList>
            <person name="Matsumoto A."/>
            <person name="Kasai H."/>
            <person name="Matsuo Y."/>
            <person name="Shizuri Y."/>
            <person name="Ichikawa N."/>
            <person name="Fujita N."/>
            <person name="Omura S."/>
            <person name="Takahashi Y."/>
        </authorList>
    </citation>
    <scope>NUCLEOTIDE SEQUENCE [LARGE SCALE GENOMIC DNA]</scope>
    <source>
        <strain evidence="21">NBRC 103263 / KCTC 29153 / YM16-304</strain>
    </source>
</reference>
<evidence type="ECO:0000256" key="15">
    <source>
        <dbReference type="HAMAP-Rule" id="MF_00283"/>
    </source>
</evidence>
<dbReference type="Gene3D" id="3.30.56.10">
    <property type="match status" value="2"/>
</dbReference>
<dbReference type="GO" id="GO:0006432">
    <property type="term" value="P:phenylalanyl-tRNA aminoacylation"/>
    <property type="evidence" value="ECO:0007669"/>
    <property type="project" value="UniProtKB-UniRule"/>
</dbReference>
<dbReference type="Gene3D" id="3.30.930.10">
    <property type="entry name" value="Bira Bifunctional Protein, Domain 2"/>
    <property type="match status" value="1"/>
</dbReference>
<dbReference type="InterPro" id="IPR005121">
    <property type="entry name" value="Fdx_antiC-bd"/>
</dbReference>
<dbReference type="InterPro" id="IPR009061">
    <property type="entry name" value="DNA-bd_dom_put_sf"/>
</dbReference>
<dbReference type="Proteomes" id="UP000011863">
    <property type="component" value="Chromosome"/>
</dbReference>
<feature type="domain" description="FDX-ACB" evidence="18">
    <location>
        <begin position="696"/>
        <end position="788"/>
    </location>
</feature>
<dbReference type="Gene3D" id="2.40.50.140">
    <property type="entry name" value="Nucleic acid-binding proteins"/>
    <property type="match status" value="1"/>
</dbReference>
<dbReference type="PROSITE" id="PS50886">
    <property type="entry name" value="TRBD"/>
    <property type="match status" value="1"/>
</dbReference>
<keyword evidence="13 15" id="KW-0030">Aminoacyl-tRNA synthetase</keyword>
<dbReference type="RefSeq" id="WP_015441633.1">
    <property type="nucleotide sequence ID" value="NC_020520.1"/>
</dbReference>
<comment type="cofactor">
    <cofactor evidence="15">
        <name>Mg(2+)</name>
        <dbReference type="ChEBI" id="CHEBI:18420"/>
    </cofactor>
    <text evidence="15">Binds 2 magnesium ions per tetramer.</text>
</comment>
<dbReference type="Pfam" id="PF17759">
    <property type="entry name" value="tRNA_synthFbeta"/>
    <property type="match status" value="1"/>
</dbReference>
<dbReference type="SUPFAM" id="SSF46955">
    <property type="entry name" value="Putative DNA-binding domain"/>
    <property type="match status" value="1"/>
</dbReference>
<dbReference type="SUPFAM" id="SSF56037">
    <property type="entry name" value="PheT/TilS domain"/>
    <property type="match status" value="1"/>
</dbReference>
<dbReference type="OrthoDB" id="9805455at2"/>
<keyword evidence="8 15" id="KW-0547">Nucleotide-binding</keyword>
<feature type="binding site" evidence="15">
    <location>
        <position position="470"/>
    </location>
    <ligand>
        <name>Mg(2+)</name>
        <dbReference type="ChEBI" id="CHEBI:18420"/>
        <note>shared with alpha subunit</note>
    </ligand>
</feature>
<dbReference type="InterPro" id="IPR002547">
    <property type="entry name" value="tRNA-bd_dom"/>
</dbReference>
<keyword evidence="10 15" id="KW-0460">Magnesium</keyword>
<dbReference type="PANTHER" id="PTHR10947:SF0">
    <property type="entry name" value="PHENYLALANINE--TRNA LIGASE BETA SUBUNIT"/>
    <property type="match status" value="1"/>
</dbReference>
<dbReference type="Pfam" id="PF03484">
    <property type="entry name" value="B5"/>
    <property type="match status" value="1"/>
</dbReference>
<comment type="similarity">
    <text evidence="2 15">Belongs to the phenylalanyl-tRNA synthetase beta subunit family. Type 1 subfamily.</text>
</comment>
<dbReference type="GO" id="GO:0009328">
    <property type="term" value="C:phenylalanine-tRNA ligase complex"/>
    <property type="evidence" value="ECO:0007669"/>
    <property type="project" value="TreeGrafter"/>
</dbReference>
<name>A0A6C7EEI1_ILUCY</name>
<dbReference type="InterPro" id="IPR004532">
    <property type="entry name" value="Phe-tRNA-ligase_IIc_bsu_bact"/>
</dbReference>
<dbReference type="Gene3D" id="3.30.70.380">
    <property type="entry name" value="Ferrodoxin-fold anticodon-binding domain"/>
    <property type="match status" value="1"/>
</dbReference>
<dbReference type="Pfam" id="PF03147">
    <property type="entry name" value="FDX-ACB"/>
    <property type="match status" value="1"/>
</dbReference>
<dbReference type="GO" id="GO:0000049">
    <property type="term" value="F:tRNA binding"/>
    <property type="evidence" value="ECO:0007669"/>
    <property type="project" value="UniProtKB-UniRule"/>
</dbReference>
<evidence type="ECO:0000259" key="19">
    <source>
        <dbReference type="PROSITE" id="PS51483"/>
    </source>
</evidence>
<evidence type="ECO:0000259" key="17">
    <source>
        <dbReference type="PROSITE" id="PS50886"/>
    </source>
</evidence>
<evidence type="ECO:0000259" key="18">
    <source>
        <dbReference type="PROSITE" id="PS51447"/>
    </source>
</evidence>
<evidence type="ECO:0000313" key="20">
    <source>
        <dbReference type="EMBL" id="BAN02386.1"/>
    </source>
</evidence>
<keyword evidence="6 15" id="KW-0436">Ligase</keyword>
<dbReference type="HAMAP" id="MF_00283">
    <property type="entry name" value="Phe_tRNA_synth_beta1"/>
    <property type="match status" value="1"/>
</dbReference>
<evidence type="ECO:0000256" key="10">
    <source>
        <dbReference type="ARBA" id="ARBA00022842"/>
    </source>
</evidence>
<dbReference type="InterPro" id="IPR012340">
    <property type="entry name" value="NA-bd_OB-fold"/>
</dbReference>
<feature type="domain" description="B5" evidence="19">
    <location>
        <begin position="411"/>
        <end position="486"/>
    </location>
</feature>
<evidence type="ECO:0000313" key="21">
    <source>
        <dbReference type="Proteomes" id="UP000011863"/>
    </source>
</evidence>
<keyword evidence="21" id="KW-1185">Reference proteome</keyword>
<evidence type="ECO:0000256" key="9">
    <source>
        <dbReference type="ARBA" id="ARBA00022840"/>
    </source>
</evidence>
<evidence type="ECO:0000256" key="8">
    <source>
        <dbReference type="ARBA" id="ARBA00022741"/>
    </source>
</evidence>
<dbReference type="Gene3D" id="3.50.40.10">
    <property type="entry name" value="Phenylalanyl-trna Synthetase, Chain B, domain 3"/>
    <property type="match status" value="1"/>
</dbReference>
<dbReference type="SMART" id="SM00874">
    <property type="entry name" value="B5"/>
    <property type="match status" value="1"/>
</dbReference>
<dbReference type="PROSITE" id="PS51447">
    <property type="entry name" value="FDX_ACB"/>
    <property type="match status" value="1"/>
</dbReference>
<feature type="binding site" evidence="15">
    <location>
        <position position="473"/>
    </location>
    <ligand>
        <name>Mg(2+)</name>
        <dbReference type="ChEBI" id="CHEBI:18420"/>
        <note>shared with alpha subunit</note>
    </ligand>
</feature>
<keyword evidence="12 15" id="KW-0648">Protein biosynthesis</keyword>
<evidence type="ECO:0000256" key="4">
    <source>
        <dbReference type="ARBA" id="ARBA00022490"/>
    </source>
</evidence>
<evidence type="ECO:0000256" key="16">
    <source>
        <dbReference type="PROSITE-ProRule" id="PRU00209"/>
    </source>
</evidence>
<evidence type="ECO:0000256" key="2">
    <source>
        <dbReference type="ARBA" id="ARBA00008653"/>
    </source>
</evidence>
<comment type="subunit">
    <text evidence="3 15">Tetramer of two alpha and two beta subunits.</text>
</comment>
<dbReference type="SUPFAM" id="SSF50249">
    <property type="entry name" value="Nucleic acid-binding proteins"/>
    <property type="match status" value="1"/>
</dbReference>
<dbReference type="CDD" id="cd02796">
    <property type="entry name" value="tRNA_bind_bactPheRS"/>
    <property type="match status" value="1"/>
</dbReference>
<keyword evidence="9 15" id="KW-0067">ATP-binding</keyword>
<dbReference type="PROSITE" id="PS51483">
    <property type="entry name" value="B5"/>
    <property type="match status" value="1"/>
</dbReference>
<keyword evidence="11 16" id="KW-0694">RNA-binding</keyword>
<comment type="catalytic activity">
    <reaction evidence="14 15">
        <text>tRNA(Phe) + L-phenylalanine + ATP = L-phenylalanyl-tRNA(Phe) + AMP + diphosphate + H(+)</text>
        <dbReference type="Rhea" id="RHEA:19413"/>
        <dbReference type="Rhea" id="RHEA-COMP:9668"/>
        <dbReference type="Rhea" id="RHEA-COMP:9699"/>
        <dbReference type="ChEBI" id="CHEBI:15378"/>
        <dbReference type="ChEBI" id="CHEBI:30616"/>
        <dbReference type="ChEBI" id="CHEBI:33019"/>
        <dbReference type="ChEBI" id="CHEBI:58095"/>
        <dbReference type="ChEBI" id="CHEBI:78442"/>
        <dbReference type="ChEBI" id="CHEBI:78531"/>
        <dbReference type="ChEBI" id="CHEBI:456215"/>
        <dbReference type="EC" id="6.1.1.20"/>
    </reaction>
</comment>
<comment type="subcellular location">
    <subcellularLocation>
        <location evidence="1 15">Cytoplasm</location>
    </subcellularLocation>
</comment>
<feature type="binding site" evidence="15">
    <location>
        <position position="464"/>
    </location>
    <ligand>
        <name>Mg(2+)</name>
        <dbReference type="ChEBI" id="CHEBI:18420"/>
        <note>shared with alpha subunit</note>
    </ligand>
</feature>
<dbReference type="SMART" id="SM00873">
    <property type="entry name" value="B3_4"/>
    <property type="match status" value="1"/>
</dbReference>
<keyword evidence="5 16" id="KW-0820">tRNA-binding</keyword>
<dbReference type="InterPro" id="IPR005146">
    <property type="entry name" value="B3/B4_tRNA-bd"/>
</dbReference>
<dbReference type="EC" id="6.1.1.20" evidence="15"/>
<dbReference type="SMART" id="SM00896">
    <property type="entry name" value="FDX-ACB"/>
    <property type="match status" value="1"/>
</dbReference>
<evidence type="ECO:0000256" key="6">
    <source>
        <dbReference type="ARBA" id="ARBA00022598"/>
    </source>
</evidence>
<proteinExistence type="inferred from homology"/>
<accession>A0A6C7EEI1</accession>
<dbReference type="InterPro" id="IPR005147">
    <property type="entry name" value="tRNA_synthase_B5-dom"/>
</dbReference>
<evidence type="ECO:0000256" key="13">
    <source>
        <dbReference type="ARBA" id="ARBA00023146"/>
    </source>
</evidence>
<dbReference type="InterPro" id="IPR045060">
    <property type="entry name" value="Phe-tRNA-ligase_IIc_bsu"/>
</dbReference>
<feature type="binding site" evidence="15">
    <location>
        <position position="474"/>
    </location>
    <ligand>
        <name>Mg(2+)</name>
        <dbReference type="ChEBI" id="CHEBI:18420"/>
        <note>shared with alpha subunit</note>
    </ligand>
</feature>
<dbReference type="InterPro" id="IPR033714">
    <property type="entry name" value="tRNA_bind_bactPheRS"/>
</dbReference>
<keyword evidence="7 15" id="KW-0479">Metal-binding</keyword>
<dbReference type="NCBIfam" id="TIGR00472">
    <property type="entry name" value="pheT_bact"/>
    <property type="match status" value="1"/>
</dbReference>
<evidence type="ECO:0000256" key="12">
    <source>
        <dbReference type="ARBA" id="ARBA00022917"/>
    </source>
</evidence>
<sequence>MKILLSWLNEYGDFGDPTDAAAVERVAAALTSLGLEVESIDRVGDTVDGVVTARILRLESHPDAAKVQRVYVDAGDGTELHVWCGADNISVDDIVPLATLGTAMPNGMTIERRGILGIDSEGMLCSAQELGLGEDHSGIRLLPSGTPLGVPYGEALNIQPDVLIDANVTRNRPDCWGYVGIARDLAAKLGVEFRPPTPTLHVTGAPRSAPVELLDPARCPRFTSTVISGVEVKPSADWMASRLTAAGMRPINNVVDVSNYVMLELNQPNHAYDLDTLGGGGFRVRRAADGEHLVTLDGEDRTFGTDDLLICDANDTPIGLGGVMGGLDSEISDSTTTVALEMAWFDLSPIGKTVTRTGLRSEASQRFERGVDPHGMPTAIARFVELLGETCPGLTVHDGAIDERDDEHLPPAERYTEVRIANVNRILGTSLTADDLPAILDPIGYTVSGTGDTRTVVLPTWRLDSTAEIDVIEEIARHYGYDRLGASVPKSIEPGGLTARQQRRRLVRSVLLGLGVSEAMPNPFLAPDTLAKAGLPSEAISITNPLVTEESVLRTSLRPGLLRAIAYNESHRRTGARFFEIGHVYPPSDGELPAEYEALTVVLAGEAAPAALQVWRELTATLGGGARIDQSKVPPGLHATRSATLQAGKQPLGAVGEVAPDVLAAFDVTERVAILEIDLDQFLAREPKPVQWKATSRQPSSDLDLAFKLPDSIAAEKLDKAIRQGAGKLLVDLDLFDNFRGVSVGADARSLAFRLRLQAPDRSLTDADIADVRRGVEAAAIKLGAELRS</sequence>
<evidence type="ECO:0000256" key="7">
    <source>
        <dbReference type="ARBA" id="ARBA00022723"/>
    </source>
</evidence>
<dbReference type="SUPFAM" id="SSF55681">
    <property type="entry name" value="Class II aaRS and biotin synthetases"/>
    <property type="match status" value="1"/>
</dbReference>
<dbReference type="InterPro" id="IPR041616">
    <property type="entry name" value="PheRS_beta_core"/>
</dbReference>
<dbReference type="InterPro" id="IPR045864">
    <property type="entry name" value="aa-tRNA-synth_II/BPL/LPL"/>
</dbReference>
<evidence type="ECO:0000256" key="14">
    <source>
        <dbReference type="ARBA" id="ARBA00049255"/>
    </source>
</evidence>
<dbReference type="AlphaFoldDB" id="A0A6C7EEI1"/>
<evidence type="ECO:0000256" key="3">
    <source>
        <dbReference type="ARBA" id="ARBA00011209"/>
    </source>
</evidence>
<gene>
    <name evidence="15 20" type="primary">pheT</name>
    <name evidence="20" type="ORF">YM304_20720</name>
</gene>
<dbReference type="InterPro" id="IPR036690">
    <property type="entry name" value="Fdx_antiC-bd_sf"/>
</dbReference>
<evidence type="ECO:0000256" key="5">
    <source>
        <dbReference type="ARBA" id="ARBA00022555"/>
    </source>
</evidence>
<dbReference type="GO" id="GO:0004826">
    <property type="term" value="F:phenylalanine-tRNA ligase activity"/>
    <property type="evidence" value="ECO:0007669"/>
    <property type="project" value="UniProtKB-UniRule"/>
</dbReference>
<dbReference type="GO" id="GO:0000287">
    <property type="term" value="F:magnesium ion binding"/>
    <property type="evidence" value="ECO:0007669"/>
    <property type="project" value="UniProtKB-UniRule"/>
</dbReference>
<dbReference type="InterPro" id="IPR020825">
    <property type="entry name" value="Phe-tRNA_synthase-like_B3/B4"/>
</dbReference>
<dbReference type="KEGG" id="aym:YM304_20720"/>
<keyword evidence="4 15" id="KW-0963">Cytoplasm</keyword>
<dbReference type="SUPFAM" id="SSF54991">
    <property type="entry name" value="Anticodon-binding domain of PheRS"/>
    <property type="match status" value="1"/>
</dbReference>
<dbReference type="CDD" id="cd00769">
    <property type="entry name" value="PheRS_beta_core"/>
    <property type="match status" value="1"/>
</dbReference>
<dbReference type="Pfam" id="PF01588">
    <property type="entry name" value="tRNA_bind"/>
    <property type="match status" value="1"/>
</dbReference>
<feature type="domain" description="TRNA-binding" evidence="17">
    <location>
        <begin position="44"/>
        <end position="153"/>
    </location>
</feature>
<dbReference type="GO" id="GO:0005524">
    <property type="term" value="F:ATP binding"/>
    <property type="evidence" value="ECO:0007669"/>
    <property type="project" value="UniProtKB-UniRule"/>
</dbReference>
<dbReference type="EMBL" id="AP012057">
    <property type="protein sequence ID" value="BAN02386.1"/>
    <property type="molecule type" value="Genomic_DNA"/>
</dbReference>
<evidence type="ECO:0000256" key="1">
    <source>
        <dbReference type="ARBA" id="ARBA00004496"/>
    </source>
</evidence>
<organism evidence="20 21">
    <name type="scientific">Ilumatobacter coccineus (strain NBRC 103263 / KCTC 29153 / YM16-304)</name>
    <dbReference type="NCBI Taxonomy" id="1313172"/>
    <lineage>
        <taxon>Bacteria</taxon>
        <taxon>Bacillati</taxon>
        <taxon>Actinomycetota</taxon>
        <taxon>Acidimicrobiia</taxon>
        <taxon>Acidimicrobiales</taxon>
        <taxon>Ilumatobacteraceae</taxon>
        <taxon>Ilumatobacter</taxon>
    </lineage>
</organism>
<dbReference type="PANTHER" id="PTHR10947">
    <property type="entry name" value="PHENYLALANYL-TRNA SYNTHETASE BETA CHAIN AND LEUCINE-RICH REPEAT-CONTAINING PROTEIN 47"/>
    <property type="match status" value="1"/>
</dbReference>
<evidence type="ECO:0000256" key="11">
    <source>
        <dbReference type="ARBA" id="ARBA00022884"/>
    </source>
</evidence>
<dbReference type="Pfam" id="PF03483">
    <property type="entry name" value="B3_4"/>
    <property type="match status" value="1"/>
</dbReference>